<reference evidence="3 4" key="1">
    <citation type="submission" date="2019-06" db="EMBL/GenBank/DDBJ databases">
        <title>Genome Sequence of the Brown Rot Fungal Pathogen Monilinia laxa.</title>
        <authorList>
            <person name="De Miccolis Angelini R.M."/>
            <person name="Landi L."/>
            <person name="Abate D."/>
            <person name="Pollastro S."/>
            <person name="Romanazzi G."/>
            <person name="Faretra F."/>
        </authorList>
    </citation>
    <scope>NUCLEOTIDE SEQUENCE [LARGE SCALE GENOMIC DNA]</scope>
    <source>
        <strain evidence="3 4">Mlax316</strain>
    </source>
</reference>
<dbReference type="AlphaFoldDB" id="A0A5N6JYM5"/>
<dbReference type="OrthoDB" id="3513873at2759"/>
<evidence type="ECO:0000313" key="4">
    <source>
        <dbReference type="Proteomes" id="UP000326757"/>
    </source>
</evidence>
<evidence type="ECO:0000256" key="2">
    <source>
        <dbReference type="SAM" id="MobiDB-lite"/>
    </source>
</evidence>
<dbReference type="Proteomes" id="UP000326757">
    <property type="component" value="Unassembled WGS sequence"/>
</dbReference>
<keyword evidence="4" id="KW-1185">Reference proteome</keyword>
<name>A0A5N6JYM5_MONLA</name>
<feature type="region of interest" description="Disordered" evidence="2">
    <location>
        <begin position="1"/>
        <end position="37"/>
    </location>
</feature>
<evidence type="ECO:0000256" key="1">
    <source>
        <dbReference type="SAM" id="Coils"/>
    </source>
</evidence>
<organism evidence="3 4">
    <name type="scientific">Monilinia laxa</name>
    <name type="common">Brown rot fungus</name>
    <name type="synonym">Sclerotinia laxa</name>
    <dbReference type="NCBI Taxonomy" id="61186"/>
    <lineage>
        <taxon>Eukaryota</taxon>
        <taxon>Fungi</taxon>
        <taxon>Dikarya</taxon>
        <taxon>Ascomycota</taxon>
        <taxon>Pezizomycotina</taxon>
        <taxon>Leotiomycetes</taxon>
        <taxon>Helotiales</taxon>
        <taxon>Sclerotiniaceae</taxon>
        <taxon>Monilinia</taxon>
    </lineage>
</organism>
<keyword evidence="1" id="KW-0175">Coiled coil</keyword>
<evidence type="ECO:0000313" key="3">
    <source>
        <dbReference type="EMBL" id="KAB8294241.1"/>
    </source>
</evidence>
<comment type="caution">
    <text evidence="3">The sequence shown here is derived from an EMBL/GenBank/DDBJ whole genome shotgun (WGS) entry which is preliminary data.</text>
</comment>
<feature type="coiled-coil region" evidence="1">
    <location>
        <begin position="108"/>
        <end position="139"/>
    </location>
</feature>
<protein>
    <submittedName>
        <fullName evidence="3">Uncharacterized protein</fullName>
    </submittedName>
</protein>
<proteinExistence type="predicted"/>
<feature type="compositionally biased region" description="Polar residues" evidence="2">
    <location>
        <begin position="11"/>
        <end position="25"/>
    </location>
</feature>
<gene>
    <name evidence="3" type="ORF">EYC80_009673</name>
</gene>
<dbReference type="EMBL" id="VIGI01000011">
    <property type="protein sequence ID" value="KAB8294241.1"/>
    <property type="molecule type" value="Genomic_DNA"/>
</dbReference>
<accession>A0A5N6JYM5</accession>
<sequence length="201" mass="24173">MADKFNDCFGKTSTSNPVLTSGTDKSPTHMGSVGEGEDQKIARYTSRMHMRNLLENQRKTAWDKERNETDEVAWRLLEHLEAEEEMEEERTRKPNNWRNRMMKFKLHSKQKQNKMEEDARQKREMLENKLESARETEQDRWLLELGRYRNSEAARIHKDNCIPSKEYLMRREPSCEDCQYGSKRANMTIQEERYYLWDNLV</sequence>